<protein>
    <submittedName>
        <fullName evidence="1">Uncharacterized protein</fullName>
    </submittedName>
</protein>
<proteinExistence type="predicted"/>
<keyword evidence="2" id="KW-1185">Reference proteome</keyword>
<reference evidence="1" key="1">
    <citation type="submission" date="2020-05" db="UniProtKB">
        <authorList>
            <consortium name="EnsemblMetazoa"/>
        </authorList>
    </citation>
    <scope>IDENTIFICATION</scope>
    <source>
        <strain evidence="1">SANGQUA</strain>
    </source>
</reference>
<dbReference type="EnsemblMetazoa" id="AQUA015054-RA">
    <property type="protein sequence ID" value="AQUA015054-PA"/>
    <property type="gene ID" value="AQUA015054"/>
</dbReference>
<name>A0A182XTA9_ANOQN</name>
<evidence type="ECO:0000313" key="1">
    <source>
        <dbReference type="EnsemblMetazoa" id="AQUA015054-PA"/>
    </source>
</evidence>
<evidence type="ECO:0000313" key="2">
    <source>
        <dbReference type="Proteomes" id="UP000076407"/>
    </source>
</evidence>
<dbReference type="Proteomes" id="UP000076407">
    <property type="component" value="Unassembled WGS sequence"/>
</dbReference>
<organism evidence="1 2">
    <name type="scientific">Anopheles quadriannulatus</name>
    <name type="common">Mosquito</name>
    <dbReference type="NCBI Taxonomy" id="34691"/>
    <lineage>
        <taxon>Eukaryota</taxon>
        <taxon>Metazoa</taxon>
        <taxon>Ecdysozoa</taxon>
        <taxon>Arthropoda</taxon>
        <taxon>Hexapoda</taxon>
        <taxon>Insecta</taxon>
        <taxon>Pterygota</taxon>
        <taxon>Neoptera</taxon>
        <taxon>Endopterygota</taxon>
        <taxon>Diptera</taxon>
        <taxon>Nematocera</taxon>
        <taxon>Culicoidea</taxon>
        <taxon>Culicidae</taxon>
        <taxon>Anophelinae</taxon>
        <taxon>Anopheles</taxon>
    </lineage>
</organism>
<sequence>MASVSLTAGAVGAVVAAAKATTVWARTAAVDLWNLPLAAAVAAAEP</sequence>
<dbReference type="AlphaFoldDB" id="A0A182XTA9"/>
<dbReference type="VEuPathDB" id="VectorBase:AQUA015054"/>
<accession>A0A182XTA9</accession>